<reference evidence="2" key="1">
    <citation type="submission" date="2020-03" db="EMBL/GenBank/DDBJ databases">
        <authorList>
            <person name="Weist P."/>
        </authorList>
    </citation>
    <scope>NUCLEOTIDE SEQUENCE</scope>
</reference>
<keyword evidence="3" id="KW-1185">Reference proteome</keyword>
<evidence type="ECO:0000256" key="1">
    <source>
        <dbReference type="SAM" id="MobiDB-lite"/>
    </source>
</evidence>
<dbReference type="AlphaFoldDB" id="A0A9N7Y6L3"/>
<evidence type="ECO:0000313" key="3">
    <source>
        <dbReference type="Proteomes" id="UP001153269"/>
    </source>
</evidence>
<name>A0A9N7Y6L3_PLEPL</name>
<feature type="region of interest" description="Disordered" evidence="1">
    <location>
        <begin position="113"/>
        <end position="142"/>
    </location>
</feature>
<gene>
    <name evidence="2" type="ORF">PLEPLA_LOCUS939</name>
</gene>
<sequence>MREKNVFLLSTLHRKAEVSDHQDRQSVIMLDNHHDKGSVASLDKSLNPPKNLSAEAEFWSELRKFILKISVSSTKMPANKHAPLPLIIQHTSDTNYNTTQALRRPSIVLSHTAKRDADTTYEASSKAEVFASRTSDSEAARA</sequence>
<evidence type="ECO:0000313" key="2">
    <source>
        <dbReference type="EMBL" id="CAB1413239.1"/>
    </source>
</evidence>
<accession>A0A9N7Y6L3</accession>
<dbReference type="EMBL" id="CADEAL010000047">
    <property type="protein sequence ID" value="CAB1413239.1"/>
    <property type="molecule type" value="Genomic_DNA"/>
</dbReference>
<dbReference type="Proteomes" id="UP001153269">
    <property type="component" value="Unassembled WGS sequence"/>
</dbReference>
<protein>
    <submittedName>
        <fullName evidence="2">Uncharacterized protein</fullName>
    </submittedName>
</protein>
<comment type="caution">
    <text evidence="2">The sequence shown here is derived from an EMBL/GenBank/DDBJ whole genome shotgun (WGS) entry which is preliminary data.</text>
</comment>
<organism evidence="2 3">
    <name type="scientific">Pleuronectes platessa</name>
    <name type="common">European plaice</name>
    <dbReference type="NCBI Taxonomy" id="8262"/>
    <lineage>
        <taxon>Eukaryota</taxon>
        <taxon>Metazoa</taxon>
        <taxon>Chordata</taxon>
        <taxon>Craniata</taxon>
        <taxon>Vertebrata</taxon>
        <taxon>Euteleostomi</taxon>
        <taxon>Actinopterygii</taxon>
        <taxon>Neopterygii</taxon>
        <taxon>Teleostei</taxon>
        <taxon>Neoteleostei</taxon>
        <taxon>Acanthomorphata</taxon>
        <taxon>Carangaria</taxon>
        <taxon>Pleuronectiformes</taxon>
        <taxon>Pleuronectoidei</taxon>
        <taxon>Pleuronectidae</taxon>
        <taxon>Pleuronectes</taxon>
    </lineage>
</organism>
<proteinExistence type="predicted"/>